<evidence type="ECO:0000313" key="3">
    <source>
        <dbReference type="EMBL" id="NEN25122.1"/>
    </source>
</evidence>
<dbReference type="GO" id="GO:0005829">
    <property type="term" value="C:cytosol"/>
    <property type="evidence" value="ECO:0007669"/>
    <property type="project" value="TreeGrafter"/>
</dbReference>
<dbReference type="GO" id="GO:0003677">
    <property type="term" value="F:DNA binding"/>
    <property type="evidence" value="ECO:0007669"/>
    <property type="project" value="InterPro"/>
</dbReference>
<dbReference type="InterPro" id="IPR050742">
    <property type="entry name" value="Helicase_Restrict-Modif_Enz"/>
</dbReference>
<dbReference type="InterPro" id="IPR027417">
    <property type="entry name" value="P-loop_NTPase"/>
</dbReference>
<dbReference type="Gene3D" id="3.40.50.300">
    <property type="entry name" value="P-loop containing nucleotide triphosphate hydrolases"/>
    <property type="match status" value="2"/>
</dbReference>
<dbReference type="InterPro" id="IPR001650">
    <property type="entry name" value="Helicase_C-like"/>
</dbReference>
<dbReference type="GO" id="GO:0016787">
    <property type="term" value="F:hydrolase activity"/>
    <property type="evidence" value="ECO:0007669"/>
    <property type="project" value="InterPro"/>
</dbReference>
<keyword evidence="3" id="KW-0347">Helicase</keyword>
<dbReference type="GO" id="GO:0004386">
    <property type="term" value="F:helicase activity"/>
    <property type="evidence" value="ECO:0007669"/>
    <property type="project" value="UniProtKB-KW"/>
</dbReference>
<dbReference type="InterPro" id="IPR006935">
    <property type="entry name" value="Helicase/UvrB_N"/>
</dbReference>
<evidence type="ECO:0000259" key="1">
    <source>
        <dbReference type="PROSITE" id="PS51192"/>
    </source>
</evidence>
<dbReference type="PANTHER" id="PTHR47396">
    <property type="entry name" value="TYPE I RESTRICTION ENZYME ECOKI R PROTEIN"/>
    <property type="match status" value="1"/>
</dbReference>
<protein>
    <submittedName>
        <fullName evidence="3">DEAD/DEAH box helicase</fullName>
    </submittedName>
</protein>
<keyword evidence="3" id="KW-0547">Nucleotide-binding</keyword>
<dbReference type="RefSeq" id="WP_163286580.1">
    <property type="nucleotide sequence ID" value="NZ_JAAGVY010000041.1"/>
</dbReference>
<reference evidence="3 4" key="1">
    <citation type="submission" date="2020-02" db="EMBL/GenBank/DDBJ databases">
        <title>Out from the shadows clarifying the taxonomy of the family Cryomorphaceae and related taxa by utilizing the GTDB taxonomic framework.</title>
        <authorList>
            <person name="Bowman J.P."/>
        </authorList>
    </citation>
    <scope>NUCLEOTIDE SEQUENCE [LARGE SCALE GENOMIC DNA]</scope>
    <source>
        <strain evidence="3 4">QSSC 1-22</strain>
    </source>
</reference>
<dbReference type="Pfam" id="PF00271">
    <property type="entry name" value="Helicase_C"/>
    <property type="match status" value="1"/>
</dbReference>
<proteinExistence type="predicted"/>
<dbReference type="SUPFAM" id="SSF52540">
    <property type="entry name" value="P-loop containing nucleoside triphosphate hydrolases"/>
    <property type="match status" value="1"/>
</dbReference>
<dbReference type="PROSITE" id="PS51194">
    <property type="entry name" value="HELICASE_CTER"/>
    <property type="match status" value="1"/>
</dbReference>
<keyword evidence="3" id="KW-0378">Hydrolase</keyword>
<feature type="domain" description="Helicase ATP-binding" evidence="1">
    <location>
        <begin position="31"/>
        <end position="183"/>
    </location>
</feature>
<keyword evidence="4" id="KW-1185">Reference proteome</keyword>
<dbReference type="EMBL" id="JAAGVY010000041">
    <property type="protein sequence ID" value="NEN25122.1"/>
    <property type="molecule type" value="Genomic_DNA"/>
</dbReference>
<organism evidence="3 4">
    <name type="scientific">Cryomorpha ignava</name>
    <dbReference type="NCBI Taxonomy" id="101383"/>
    <lineage>
        <taxon>Bacteria</taxon>
        <taxon>Pseudomonadati</taxon>
        <taxon>Bacteroidota</taxon>
        <taxon>Flavobacteriia</taxon>
        <taxon>Flavobacteriales</taxon>
        <taxon>Cryomorphaceae</taxon>
        <taxon>Cryomorpha</taxon>
    </lineage>
</organism>
<evidence type="ECO:0000313" key="4">
    <source>
        <dbReference type="Proteomes" id="UP000486602"/>
    </source>
</evidence>
<gene>
    <name evidence="3" type="ORF">G3O08_16600</name>
</gene>
<dbReference type="GO" id="GO:0005524">
    <property type="term" value="F:ATP binding"/>
    <property type="evidence" value="ECO:0007669"/>
    <property type="project" value="InterPro"/>
</dbReference>
<dbReference type="SMART" id="SM00487">
    <property type="entry name" value="DEXDc"/>
    <property type="match status" value="1"/>
</dbReference>
<sequence>MESKVSTNLDQSYKELYPYQEEAIELIFKELDESEGKVNILFQLPTGGGKTIIFSEIARQYIARRNEKVLILTHRVELCAQTSKALSEANVKNKIIDRDVKELHDREDFDCYVAMVETLNNRLNENENYLRNIGLVIIDEAHYNSFRKLFKFFENANLLGVTATPLSSNRNLPLNENYQKLIVGHGIADLIEDGYLSKATTFTFNVNLRSLKVGSDGDYTVSSLDRLYSLYTMQDRLIAAYDERAKGMKTLIFNSGIATSIRVFELFKNAGYPVKHLDSTFSSKDRFDTLEWFRTTPGAILSSVGILTTGFDEPSVEAIILNRATRSLTLYHQMIGRGSRITHEKRKFVIIDLGNNVQRLGLWQDFINWEEIFNFPERYFERIQERDENLLIDYNYERSLALQEKLSNYDPEKDDFEMKKVYTDLLSHGERPKKAIDLSIHNHANQIFKNTDDYYDALELIDLLEEEIEYRTRIYCSCLHNATDSYCDWLIDTYVRKLKNEVRQKMM</sequence>
<dbReference type="InterPro" id="IPR014001">
    <property type="entry name" value="Helicase_ATP-bd"/>
</dbReference>
<dbReference type="Pfam" id="PF04851">
    <property type="entry name" value="ResIII"/>
    <property type="match status" value="1"/>
</dbReference>
<dbReference type="AlphaFoldDB" id="A0A7K3WW20"/>
<dbReference type="SMART" id="SM00490">
    <property type="entry name" value="HELICc"/>
    <property type="match status" value="1"/>
</dbReference>
<name>A0A7K3WW20_9FLAO</name>
<dbReference type="PANTHER" id="PTHR47396:SF1">
    <property type="entry name" value="ATP-DEPENDENT HELICASE IRC3-RELATED"/>
    <property type="match status" value="1"/>
</dbReference>
<comment type="caution">
    <text evidence="3">The sequence shown here is derived from an EMBL/GenBank/DDBJ whole genome shotgun (WGS) entry which is preliminary data.</text>
</comment>
<accession>A0A7K3WW20</accession>
<dbReference type="PROSITE" id="PS51192">
    <property type="entry name" value="HELICASE_ATP_BIND_1"/>
    <property type="match status" value="1"/>
</dbReference>
<evidence type="ECO:0000259" key="2">
    <source>
        <dbReference type="PROSITE" id="PS51194"/>
    </source>
</evidence>
<dbReference type="Proteomes" id="UP000486602">
    <property type="component" value="Unassembled WGS sequence"/>
</dbReference>
<keyword evidence="3" id="KW-0067">ATP-binding</keyword>
<feature type="domain" description="Helicase C-terminal" evidence="2">
    <location>
        <begin position="223"/>
        <end position="406"/>
    </location>
</feature>